<evidence type="ECO:0000313" key="1">
    <source>
        <dbReference type="EMBL" id="KAJ4176283.1"/>
    </source>
</evidence>
<organism evidence="1 2">
    <name type="scientific">Fusarium falciforme</name>
    <dbReference type="NCBI Taxonomy" id="195108"/>
    <lineage>
        <taxon>Eukaryota</taxon>
        <taxon>Fungi</taxon>
        <taxon>Dikarya</taxon>
        <taxon>Ascomycota</taxon>
        <taxon>Pezizomycotina</taxon>
        <taxon>Sordariomycetes</taxon>
        <taxon>Hypocreomycetidae</taxon>
        <taxon>Hypocreales</taxon>
        <taxon>Nectriaceae</taxon>
        <taxon>Fusarium</taxon>
        <taxon>Fusarium solani species complex</taxon>
    </lineage>
</organism>
<protein>
    <submittedName>
        <fullName evidence="1">Uncharacterized protein</fullName>
    </submittedName>
</protein>
<proteinExistence type="predicted"/>
<reference evidence="1" key="1">
    <citation type="submission" date="2022-09" db="EMBL/GenBank/DDBJ databases">
        <title>Fusarium specimens isolated from Avocado Roots.</title>
        <authorList>
            <person name="Stajich J."/>
            <person name="Roper C."/>
            <person name="Heimlech-Rivalta G."/>
        </authorList>
    </citation>
    <scope>NUCLEOTIDE SEQUENCE</scope>
    <source>
        <strain evidence="1">A02</strain>
    </source>
</reference>
<gene>
    <name evidence="1" type="ORF">NW755_014496</name>
</gene>
<dbReference type="EMBL" id="JAOQAV010000211">
    <property type="protein sequence ID" value="KAJ4176283.1"/>
    <property type="molecule type" value="Genomic_DNA"/>
</dbReference>
<keyword evidence="2" id="KW-1185">Reference proteome</keyword>
<name>A0A9W8UUI9_9HYPO</name>
<accession>A0A9W8UUI9</accession>
<dbReference type="AlphaFoldDB" id="A0A9W8UUI9"/>
<dbReference type="Proteomes" id="UP001152087">
    <property type="component" value="Unassembled WGS sequence"/>
</dbReference>
<evidence type="ECO:0000313" key="2">
    <source>
        <dbReference type="Proteomes" id="UP001152087"/>
    </source>
</evidence>
<comment type="caution">
    <text evidence="1">The sequence shown here is derived from an EMBL/GenBank/DDBJ whole genome shotgun (WGS) entry which is preliminary data.</text>
</comment>
<sequence>MIVLALVDLPDLFMAQSLSSRASDIGAAVDCAELVFSLDKERFDGCAIGDVHASGQNSTVLVLPEGAQEG</sequence>